<evidence type="ECO:0000313" key="3">
    <source>
        <dbReference type="Proteomes" id="UP000020681"/>
    </source>
</evidence>
<sequence>MDLGAEVRLHHRPHHTDHAPGQARVELLDVFVVVGIAHEDPLTMGAVGQPMVPIANWSRGRRPTGWAAVISANHPPEFAGSR</sequence>
<comment type="caution">
    <text evidence="2">The sequence shown here is derived from an EMBL/GenBank/DDBJ whole genome shotgun (WGS) entry which is preliminary data.</text>
</comment>
<organism evidence="2 3">
    <name type="scientific">Mycobacterium ulcerans str. Harvey</name>
    <dbReference type="NCBI Taxonomy" id="1299332"/>
    <lineage>
        <taxon>Bacteria</taxon>
        <taxon>Bacillati</taxon>
        <taxon>Actinomycetota</taxon>
        <taxon>Actinomycetes</taxon>
        <taxon>Mycobacteriales</taxon>
        <taxon>Mycobacteriaceae</taxon>
        <taxon>Mycobacterium</taxon>
        <taxon>Mycobacterium ulcerans group</taxon>
    </lineage>
</organism>
<gene>
    <name evidence="2" type="ORF">I551_2868</name>
</gene>
<protein>
    <submittedName>
        <fullName evidence="2">Uncharacterized protein</fullName>
    </submittedName>
</protein>
<accession>A0ABP3AKH6</accession>
<reference evidence="2 3" key="1">
    <citation type="submission" date="2014-01" db="EMBL/GenBank/DDBJ databases">
        <authorList>
            <person name="Dobos K."/>
            <person name="Lenaerts A."/>
            <person name="Ordway D."/>
            <person name="DeGroote M.A."/>
            <person name="Parker T."/>
            <person name="Sizemore C."/>
            <person name="Tallon L.J."/>
            <person name="Sadzewicz L.K."/>
            <person name="Sengamalay N."/>
            <person name="Fraser C.M."/>
            <person name="Hine E."/>
            <person name="Shefchek K.A."/>
            <person name="Das S.P."/>
            <person name="Tettelin H."/>
        </authorList>
    </citation>
    <scope>NUCLEOTIDE SEQUENCE [LARGE SCALE GENOMIC DNA]</scope>
    <source>
        <strain evidence="2 3">Harvey</strain>
    </source>
</reference>
<name>A0ABP3AKH6_MYCUL</name>
<keyword evidence="3" id="KW-1185">Reference proteome</keyword>
<evidence type="ECO:0000256" key="1">
    <source>
        <dbReference type="SAM" id="MobiDB-lite"/>
    </source>
</evidence>
<feature type="region of interest" description="Disordered" evidence="1">
    <location>
        <begin position="1"/>
        <end position="20"/>
    </location>
</feature>
<dbReference type="EMBL" id="JAOL01000100">
    <property type="protein sequence ID" value="EUA90627.1"/>
    <property type="molecule type" value="Genomic_DNA"/>
</dbReference>
<dbReference type="Proteomes" id="UP000020681">
    <property type="component" value="Unassembled WGS sequence"/>
</dbReference>
<proteinExistence type="predicted"/>
<evidence type="ECO:0000313" key="2">
    <source>
        <dbReference type="EMBL" id="EUA90627.1"/>
    </source>
</evidence>